<comment type="caution">
    <text evidence="9">The sequence shown here is derived from an EMBL/GenBank/DDBJ whole genome shotgun (WGS) entry which is preliminary data.</text>
</comment>
<comment type="similarity">
    <text evidence="2">Belongs to the peptidase C19 family. USP10 subfamily.</text>
</comment>
<evidence type="ECO:0000256" key="5">
    <source>
        <dbReference type="ARBA" id="ARBA00022786"/>
    </source>
</evidence>
<name>A0ABQ9TMC0_SAGOE</name>
<dbReference type="Pfam" id="PF00443">
    <property type="entry name" value="UCH"/>
    <property type="match status" value="1"/>
</dbReference>
<keyword evidence="4" id="KW-0645">Protease</keyword>
<evidence type="ECO:0000313" key="9">
    <source>
        <dbReference type="EMBL" id="KAK2085568.1"/>
    </source>
</evidence>
<organism evidence="9 10">
    <name type="scientific">Saguinus oedipus</name>
    <name type="common">Cotton-top tamarin</name>
    <name type="synonym">Oedipomidas oedipus</name>
    <dbReference type="NCBI Taxonomy" id="9490"/>
    <lineage>
        <taxon>Eukaryota</taxon>
        <taxon>Metazoa</taxon>
        <taxon>Chordata</taxon>
        <taxon>Craniata</taxon>
        <taxon>Vertebrata</taxon>
        <taxon>Euteleostomi</taxon>
        <taxon>Mammalia</taxon>
        <taxon>Eutheria</taxon>
        <taxon>Euarchontoglires</taxon>
        <taxon>Primates</taxon>
        <taxon>Haplorrhini</taxon>
        <taxon>Platyrrhini</taxon>
        <taxon>Cebidae</taxon>
        <taxon>Callitrichinae</taxon>
        <taxon>Saguinus</taxon>
    </lineage>
</organism>
<dbReference type="SUPFAM" id="SSF54001">
    <property type="entry name" value="Cysteine proteinases"/>
    <property type="match status" value="1"/>
</dbReference>
<protein>
    <recommendedName>
        <fullName evidence="3">ubiquitinyl hydrolase 1</fullName>
        <ecNumber evidence="3">3.4.19.12</ecNumber>
    </recommendedName>
</protein>
<accession>A0ABQ9TMC0</accession>
<evidence type="ECO:0000256" key="3">
    <source>
        <dbReference type="ARBA" id="ARBA00012759"/>
    </source>
</evidence>
<dbReference type="PANTHER" id="PTHR24006:SF687">
    <property type="entry name" value="UBIQUITIN CARBOXYL-TERMINAL HYDROLASE 10"/>
    <property type="match status" value="1"/>
</dbReference>
<dbReference type="Proteomes" id="UP001266305">
    <property type="component" value="Unassembled WGS sequence"/>
</dbReference>
<dbReference type="PANTHER" id="PTHR24006">
    <property type="entry name" value="UBIQUITIN CARBOXYL-TERMINAL HYDROLASE"/>
    <property type="match status" value="1"/>
</dbReference>
<dbReference type="InterPro" id="IPR050164">
    <property type="entry name" value="Peptidase_C19"/>
</dbReference>
<keyword evidence="5" id="KW-0833">Ubl conjugation pathway</keyword>
<evidence type="ECO:0000256" key="4">
    <source>
        <dbReference type="ARBA" id="ARBA00022670"/>
    </source>
</evidence>
<proteinExistence type="inferred from homology"/>
<dbReference type="EMBL" id="JASSZA010000021">
    <property type="protein sequence ID" value="KAK2085568.1"/>
    <property type="molecule type" value="Genomic_DNA"/>
</dbReference>
<evidence type="ECO:0000256" key="6">
    <source>
        <dbReference type="ARBA" id="ARBA00022801"/>
    </source>
</evidence>
<feature type="domain" description="Peptidase C19 ubiquitin carboxyl-terminal hydrolase" evidence="8">
    <location>
        <begin position="178"/>
        <end position="270"/>
    </location>
</feature>
<keyword evidence="6" id="KW-0378">Hydrolase</keyword>
<evidence type="ECO:0000256" key="7">
    <source>
        <dbReference type="ARBA" id="ARBA00022807"/>
    </source>
</evidence>
<dbReference type="CDD" id="cd02257">
    <property type="entry name" value="Peptidase_C19"/>
    <property type="match status" value="1"/>
</dbReference>
<comment type="catalytic activity">
    <reaction evidence="1">
        <text>Thiol-dependent hydrolysis of ester, thioester, amide, peptide and isopeptide bonds formed by the C-terminal Gly of ubiquitin (a 76-residue protein attached to proteins as an intracellular targeting signal).</text>
        <dbReference type="EC" id="3.4.19.12"/>
    </reaction>
</comment>
<gene>
    <name evidence="9" type="ORF">P7K49_036868</name>
</gene>
<dbReference type="InterPro" id="IPR001394">
    <property type="entry name" value="Peptidase_C19_UCH"/>
</dbReference>
<keyword evidence="7" id="KW-0788">Thiol protease</keyword>
<sequence length="312" mass="34769">MESISVLRPWQDSCVGELVQSITVREEVKECGERNMFSSRALELGTFISWSVVYQQSSKESATLQPFFTLQLDIQSDKIRTVQDALESLVARESVQDVPVYRCFYSAAESIFSVYILGCDSEFMKMHWGDELRANNYSQSDAGWLTCALTVGDSVSLARFYGLHLQRWLPGPGCHSTLLMLFLSQLRESLAARPAGELSEDTFEQKVDVTSAAQVEISRRVTLEKLPPVLVLHLKRFVYEKTGGCQKLIKNIEYPVDLEISKARCLGSRKQDTGIAPNKPGRTVLVPPSTVHNPLHPSFRVGDGGTSGMPCI</sequence>
<keyword evidence="10" id="KW-1185">Reference proteome</keyword>
<evidence type="ECO:0000256" key="2">
    <source>
        <dbReference type="ARBA" id="ARBA00005427"/>
    </source>
</evidence>
<dbReference type="Gene3D" id="3.90.70.10">
    <property type="entry name" value="Cysteine proteinases"/>
    <property type="match status" value="1"/>
</dbReference>
<evidence type="ECO:0000313" key="10">
    <source>
        <dbReference type="Proteomes" id="UP001266305"/>
    </source>
</evidence>
<dbReference type="InterPro" id="IPR038765">
    <property type="entry name" value="Papain-like_cys_pep_sf"/>
</dbReference>
<evidence type="ECO:0000259" key="8">
    <source>
        <dbReference type="Pfam" id="PF00443"/>
    </source>
</evidence>
<reference evidence="9 10" key="1">
    <citation type="submission" date="2023-05" db="EMBL/GenBank/DDBJ databases">
        <title>B98-5 Cell Line De Novo Hybrid Assembly: An Optical Mapping Approach.</title>
        <authorList>
            <person name="Kananen K."/>
            <person name="Auerbach J.A."/>
            <person name="Kautto E."/>
            <person name="Blachly J.S."/>
        </authorList>
    </citation>
    <scope>NUCLEOTIDE SEQUENCE [LARGE SCALE GENOMIC DNA]</scope>
    <source>
        <strain evidence="9">B95-8</strain>
        <tissue evidence="9">Cell line</tissue>
    </source>
</reference>
<dbReference type="EC" id="3.4.19.12" evidence="3"/>
<evidence type="ECO:0000256" key="1">
    <source>
        <dbReference type="ARBA" id="ARBA00000707"/>
    </source>
</evidence>